<dbReference type="EMBL" id="GL882883">
    <property type="protein sequence ID" value="EGF80697.1"/>
    <property type="molecule type" value="Genomic_DNA"/>
</dbReference>
<organism evidence="1 2">
    <name type="scientific">Batrachochytrium dendrobatidis (strain JAM81 / FGSC 10211)</name>
    <name type="common">Frog chytrid fungus</name>
    <dbReference type="NCBI Taxonomy" id="684364"/>
    <lineage>
        <taxon>Eukaryota</taxon>
        <taxon>Fungi</taxon>
        <taxon>Fungi incertae sedis</taxon>
        <taxon>Chytridiomycota</taxon>
        <taxon>Chytridiomycota incertae sedis</taxon>
        <taxon>Chytridiomycetes</taxon>
        <taxon>Rhizophydiales</taxon>
        <taxon>Rhizophydiales incertae sedis</taxon>
        <taxon>Batrachochytrium</taxon>
    </lineage>
</organism>
<gene>
    <name evidence="1" type="ORF">BATDEDRAFT_34979</name>
</gene>
<evidence type="ECO:0000313" key="2">
    <source>
        <dbReference type="Proteomes" id="UP000007241"/>
    </source>
</evidence>
<sequence>MLNDATGNSRKRKDHEQLPFLLEIQQLYKSPVLSTAPDLNGLFGLPTSTNTVSTTHDSSRSNFSYELEGFPFNAIPVGSSLDLFLLNQLQSQHHPLSNMTALDSSRLTTGSSTDADVTLHPAFSHLFSSSSHASSLLPELAPSMDIRNASNSALSRSAQDTPSTSISTVCALDTLSEDYNASLNHQAKKPNNTGSSSGRIYIKWTDDEIQNLISWWDNDANYANWSSRFKTQSYRRMQSLFNDKTVSQIKNKADGLIKSYNEAMGLLKEASKSPRKRDALTYAQLISQCKYFERMHSVFKRHSECSLEQIVLDQIKARIPPVDASDLDEPVGNTNGDRVESINTKTTFLSSPLQNQHLIHRQFESGSESTTSDVNTPAADLFGSWGTHLSVSTSSENTSDTLAYSALLHPSNALNIPSFSPLAQPPKLHELGLSAPIHASATTDMTDLSHLSTLHSKLLALQSQELHTKQIMAELEIQRLKTWSEALQNQHAVTQHVGGLPDPGVSSHNSTPIPDNPSSLSAVSFPFRASNPPNLSPHPFRYNMLPAVQSLLPKSPDMLGLVQRQEFKARRALMELDLFRINSMLLAMEPPSDMKRSQVETWKTEVQGRYDDVKNELDRLRDLLENKDD</sequence>
<dbReference type="HOGENOM" id="CLU_434730_0_0_1"/>
<keyword evidence="2" id="KW-1185">Reference proteome</keyword>
<proteinExistence type="predicted"/>
<dbReference type="OrthoDB" id="2160101at2759"/>
<dbReference type="AlphaFoldDB" id="F4P178"/>
<evidence type="ECO:0000313" key="1">
    <source>
        <dbReference type="EMBL" id="EGF80697.1"/>
    </source>
</evidence>
<name>F4P178_BATDJ</name>
<dbReference type="GeneID" id="18240614"/>
<dbReference type="RefSeq" id="XP_006678578.1">
    <property type="nucleotide sequence ID" value="XM_006678515.1"/>
</dbReference>
<dbReference type="Proteomes" id="UP000007241">
    <property type="component" value="Unassembled WGS sequence"/>
</dbReference>
<dbReference type="InParanoid" id="F4P178"/>
<protein>
    <submittedName>
        <fullName evidence="1">Expressed protein</fullName>
    </submittedName>
</protein>
<accession>F4P178</accession>
<reference evidence="1 2" key="1">
    <citation type="submission" date="2009-12" db="EMBL/GenBank/DDBJ databases">
        <title>The draft genome of Batrachochytrium dendrobatidis.</title>
        <authorList>
            <consortium name="US DOE Joint Genome Institute (JGI-PGF)"/>
            <person name="Kuo A."/>
            <person name="Salamov A."/>
            <person name="Schmutz J."/>
            <person name="Lucas S."/>
            <person name="Pitluck S."/>
            <person name="Rosenblum E."/>
            <person name="Stajich J."/>
            <person name="Eisen M."/>
            <person name="Grigoriev I.V."/>
        </authorList>
    </citation>
    <scope>NUCLEOTIDE SEQUENCE [LARGE SCALE GENOMIC DNA]</scope>
    <source>
        <strain evidence="2">JAM81 / FGSC 10211</strain>
    </source>
</reference>